<comment type="caution">
    <text evidence="1">The sequence shown here is derived from an EMBL/GenBank/DDBJ whole genome shotgun (WGS) entry which is preliminary data.</text>
</comment>
<evidence type="ECO:0000313" key="2">
    <source>
        <dbReference type="Proteomes" id="UP000284407"/>
    </source>
</evidence>
<dbReference type="RefSeq" id="WP_147419663.1">
    <property type="nucleotide sequence ID" value="NZ_RAQK01000001.1"/>
</dbReference>
<reference evidence="1 2" key="1">
    <citation type="submission" date="2018-09" db="EMBL/GenBank/DDBJ databases">
        <title>Genomic Encyclopedia of Archaeal and Bacterial Type Strains, Phase II (KMG-II): from individual species to whole genera.</title>
        <authorList>
            <person name="Goeker M."/>
        </authorList>
    </citation>
    <scope>NUCLEOTIDE SEQUENCE [LARGE SCALE GENOMIC DNA]</scope>
    <source>
        <strain evidence="1 2">DSM 11458</strain>
    </source>
</reference>
<dbReference type="EMBL" id="RAQK01000001">
    <property type="protein sequence ID" value="RKE95557.1"/>
    <property type="molecule type" value="Genomic_DNA"/>
</dbReference>
<sequence>MAEPFTSGKGKHGAEAVSSEYVWNEPRPSRAIHQIPKSAHGHFVIQMVIHDSDEDPGQISKCGSMGEYHTRMIALAETDTLDVIEQVGPFHYQDGKKETREHYLDHLVIKEGGKRFGLTDKPTVYVTEDFQDEIAQVREDGRQKKLFDELYLVTEFARDPITLFNAELIRGCRDEEADVDAIALTVVADVTSKAKLDELICQINRGPRGFRALVRLIGSGHLVLWKHEKISRDSVVVRGVATHD</sequence>
<dbReference type="AlphaFoldDB" id="A0A420DN02"/>
<accession>A0A420DN02</accession>
<gene>
    <name evidence="1" type="ORF">C8N30_0093</name>
</gene>
<dbReference type="Proteomes" id="UP000284407">
    <property type="component" value="Unassembled WGS sequence"/>
</dbReference>
<organism evidence="1 2">
    <name type="scientific">Sulfitobacter guttiformis</name>
    <dbReference type="NCBI Taxonomy" id="74349"/>
    <lineage>
        <taxon>Bacteria</taxon>
        <taxon>Pseudomonadati</taxon>
        <taxon>Pseudomonadota</taxon>
        <taxon>Alphaproteobacteria</taxon>
        <taxon>Rhodobacterales</taxon>
        <taxon>Roseobacteraceae</taxon>
        <taxon>Sulfitobacter</taxon>
    </lineage>
</organism>
<keyword evidence="2" id="KW-1185">Reference proteome</keyword>
<protein>
    <recommendedName>
        <fullName evidence="3">TnsA endonuclease-like protein</fullName>
    </recommendedName>
</protein>
<proteinExistence type="predicted"/>
<dbReference type="STRING" id="1443111.Z949_2050"/>
<evidence type="ECO:0008006" key="3">
    <source>
        <dbReference type="Google" id="ProtNLM"/>
    </source>
</evidence>
<evidence type="ECO:0000313" key="1">
    <source>
        <dbReference type="EMBL" id="RKE95557.1"/>
    </source>
</evidence>
<dbReference type="OrthoDB" id="7982727at2"/>
<name>A0A420DN02_9RHOB</name>